<dbReference type="PANTHER" id="PTHR30061:SF50">
    <property type="entry name" value="MALTOSE_MALTODEXTRIN-BINDING PERIPLASMIC PROTEIN"/>
    <property type="match status" value="1"/>
</dbReference>
<organism evidence="4 5">
    <name type="scientific">Halalkalibacter kiskunsagensis</name>
    <dbReference type="NCBI Taxonomy" id="1548599"/>
    <lineage>
        <taxon>Bacteria</taxon>
        <taxon>Bacillati</taxon>
        <taxon>Bacillota</taxon>
        <taxon>Bacilli</taxon>
        <taxon>Bacillales</taxon>
        <taxon>Bacillaceae</taxon>
        <taxon>Halalkalibacter</taxon>
    </lineage>
</organism>
<protein>
    <submittedName>
        <fullName evidence="4">Extracellular solute-binding protein</fullName>
    </submittedName>
</protein>
<dbReference type="PROSITE" id="PS51257">
    <property type="entry name" value="PROKAR_LIPOPROTEIN"/>
    <property type="match status" value="1"/>
</dbReference>
<evidence type="ECO:0000256" key="1">
    <source>
        <dbReference type="ARBA" id="ARBA00008520"/>
    </source>
</evidence>
<dbReference type="SUPFAM" id="SSF53850">
    <property type="entry name" value="Periplasmic binding protein-like II"/>
    <property type="match status" value="1"/>
</dbReference>
<dbReference type="PANTHER" id="PTHR30061">
    <property type="entry name" value="MALTOSE-BINDING PERIPLASMIC PROTEIN"/>
    <property type="match status" value="1"/>
</dbReference>
<dbReference type="InterPro" id="IPR006059">
    <property type="entry name" value="SBP"/>
</dbReference>
<sequence>MGVIRQVRICLLMIAFGMIITACGNQTIIGNSRPPLDVTPSKDEIVIWHTFGEYETQLFENILIPLFEEKYPRINVKSVRQPYKDELKPALISRASANKPPDIIRMDIVWIPSFAQLGLLHPVSEFDGFNELKDQFYEEPLQSNYYNGKYYGVPLNTNTKISIYNKELIESSGENSPPETMVELIEMVESNQFVIGVDSLSIWATMHYFYGLGGTLTDPSYSKATGYLDSEKSISAVTKLLSLYQKGNLSVTGSSSSLWHQVIDGSYFAIDDGPWFYSVNSEEQIDYINEVTVSAPFPISNGKRALLGGENLVISKATKHKEAAWTFVKWMTSIEPQTYLAQTGLIPSNKYVELSGFYDQYPYYQAYLDSLDDALLRPTVAQWWDVEEIYGKYFTLIFSEKISVEDGLAQAAKEIDQILKNEEGR</sequence>
<accession>A0ABV6KC73</accession>
<evidence type="ECO:0000313" key="4">
    <source>
        <dbReference type="EMBL" id="MFC0470645.1"/>
    </source>
</evidence>
<gene>
    <name evidence="4" type="ORF">ACFFHM_09090</name>
</gene>
<name>A0ABV6KC73_9BACI</name>
<keyword evidence="5" id="KW-1185">Reference proteome</keyword>
<keyword evidence="3" id="KW-0732">Signal</keyword>
<evidence type="ECO:0000313" key="5">
    <source>
        <dbReference type="Proteomes" id="UP001589838"/>
    </source>
</evidence>
<proteinExistence type="inferred from homology"/>
<comment type="similarity">
    <text evidence="1">Belongs to the bacterial solute-binding protein 1 family.</text>
</comment>
<evidence type="ECO:0000256" key="2">
    <source>
        <dbReference type="ARBA" id="ARBA00022448"/>
    </source>
</evidence>
<dbReference type="Gene3D" id="3.40.190.10">
    <property type="entry name" value="Periplasmic binding protein-like II"/>
    <property type="match status" value="2"/>
</dbReference>
<dbReference type="EMBL" id="JBHLUX010000024">
    <property type="protein sequence ID" value="MFC0470645.1"/>
    <property type="molecule type" value="Genomic_DNA"/>
</dbReference>
<dbReference type="Proteomes" id="UP001589838">
    <property type="component" value="Unassembled WGS sequence"/>
</dbReference>
<reference evidence="4 5" key="1">
    <citation type="submission" date="2024-09" db="EMBL/GenBank/DDBJ databases">
        <authorList>
            <person name="Sun Q."/>
            <person name="Mori K."/>
        </authorList>
    </citation>
    <scope>NUCLEOTIDE SEQUENCE [LARGE SCALE GENOMIC DNA]</scope>
    <source>
        <strain evidence="4 5">NCAIM B.02610</strain>
    </source>
</reference>
<keyword evidence="2" id="KW-0813">Transport</keyword>
<evidence type="ECO:0000256" key="3">
    <source>
        <dbReference type="ARBA" id="ARBA00022729"/>
    </source>
</evidence>
<comment type="caution">
    <text evidence="4">The sequence shown here is derived from an EMBL/GenBank/DDBJ whole genome shotgun (WGS) entry which is preliminary data.</text>
</comment>
<dbReference type="Pfam" id="PF13416">
    <property type="entry name" value="SBP_bac_8"/>
    <property type="match status" value="1"/>
</dbReference>
<dbReference type="RefSeq" id="WP_335959178.1">
    <property type="nucleotide sequence ID" value="NZ_JAXBLX010000004.1"/>
</dbReference>